<feature type="domain" description="GST N-terminal" evidence="1">
    <location>
        <begin position="4"/>
        <end position="79"/>
    </location>
</feature>
<protein>
    <submittedName>
        <fullName evidence="2">Glutaredoxin</fullName>
    </submittedName>
</protein>
<dbReference type="PANTHER" id="PTHR43968:SF6">
    <property type="entry name" value="GLUTATHIONE S-TRANSFERASE OMEGA"/>
    <property type="match status" value="1"/>
</dbReference>
<dbReference type="PANTHER" id="PTHR43968">
    <property type="match status" value="1"/>
</dbReference>
<organism evidence="2 3">
    <name type="scientific">Collinsella tanakaei</name>
    <dbReference type="NCBI Taxonomy" id="626935"/>
    <lineage>
        <taxon>Bacteria</taxon>
        <taxon>Bacillati</taxon>
        <taxon>Actinomycetota</taxon>
        <taxon>Coriobacteriia</taxon>
        <taxon>Coriobacteriales</taxon>
        <taxon>Coriobacteriaceae</taxon>
        <taxon>Collinsella</taxon>
    </lineage>
</organism>
<evidence type="ECO:0000259" key="1">
    <source>
        <dbReference type="PROSITE" id="PS50404"/>
    </source>
</evidence>
<dbReference type="AlphaFoldDB" id="A0A3E4QND8"/>
<name>A0A3E4QND8_9ACTN</name>
<dbReference type="GO" id="GO:0005737">
    <property type="term" value="C:cytoplasm"/>
    <property type="evidence" value="ECO:0007669"/>
    <property type="project" value="TreeGrafter"/>
</dbReference>
<dbReference type="SUPFAM" id="SSF52833">
    <property type="entry name" value="Thioredoxin-like"/>
    <property type="match status" value="1"/>
</dbReference>
<evidence type="ECO:0000313" key="3">
    <source>
        <dbReference type="Proteomes" id="UP000260943"/>
    </source>
</evidence>
<dbReference type="PROSITE" id="PS51354">
    <property type="entry name" value="GLUTAREDOXIN_2"/>
    <property type="match status" value="1"/>
</dbReference>
<accession>A0A3E4QND8</accession>
<dbReference type="CDD" id="cd00570">
    <property type="entry name" value="GST_N_family"/>
    <property type="match status" value="1"/>
</dbReference>
<dbReference type="GeneID" id="62759680"/>
<dbReference type="EMBL" id="QSRJ01000022">
    <property type="protein sequence ID" value="RGL06999.1"/>
    <property type="molecule type" value="Genomic_DNA"/>
</dbReference>
<comment type="caution">
    <text evidence="2">The sequence shown here is derived from an EMBL/GenBank/DDBJ whole genome shotgun (WGS) entry which is preliminary data.</text>
</comment>
<dbReference type="Proteomes" id="UP000260943">
    <property type="component" value="Unassembled WGS sequence"/>
</dbReference>
<proteinExistence type="predicted"/>
<dbReference type="RefSeq" id="WP_009142023.1">
    <property type="nucleotide sequence ID" value="NZ_CABKQG010000008.1"/>
</dbReference>
<dbReference type="InterPro" id="IPR036249">
    <property type="entry name" value="Thioredoxin-like_sf"/>
</dbReference>
<dbReference type="InterPro" id="IPR004045">
    <property type="entry name" value="Glutathione_S-Trfase_N"/>
</dbReference>
<gene>
    <name evidence="2" type="ORF">DXC81_11160</name>
</gene>
<dbReference type="Pfam" id="PF13409">
    <property type="entry name" value="GST_N_2"/>
    <property type="match status" value="1"/>
</dbReference>
<sequence length="79" mass="8915">MNQPSYELFIMPTCPFCLKVLSFMKSKGIELPLKDTTADPVARQRLLDVGGKTQVPCLFIDGKPLYESNDIIDYLDNAF</sequence>
<dbReference type="Gene3D" id="3.40.30.10">
    <property type="entry name" value="Glutaredoxin"/>
    <property type="match status" value="1"/>
</dbReference>
<evidence type="ECO:0000313" key="2">
    <source>
        <dbReference type="EMBL" id="RGL06999.1"/>
    </source>
</evidence>
<reference evidence="2 3" key="1">
    <citation type="submission" date="2018-08" db="EMBL/GenBank/DDBJ databases">
        <title>A genome reference for cultivated species of the human gut microbiota.</title>
        <authorList>
            <person name="Zou Y."/>
            <person name="Xue W."/>
            <person name="Luo G."/>
        </authorList>
    </citation>
    <scope>NUCLEOTIDE SEQUENCE [LARGE SCALE GENOMIC DNA]</scope>
    <source>
        <strain evidence="2 3">TF08-14</strain>
    </source>
</reference>
<dbReference type="PROSITE" id="PS50404">
    <property type="entry name" value="GST_NTER"/>
    <property type="match status" value="1"/>
</dbReference>
<dbReference type="InterPro" id="IPR050983">
    <property type="entry name" value="GST_Omega/HSP26"/>
</dbReference>